<sequence length="165" mass="18220">MVMENPLLATAPGAQLFRLWRTRVGDVGLALLKKDLEIDIQSYGEPSNPRERGIPQLPFDGLQCYGCNVFHGQKYVDVGCTNPEVITCTHSHKGFKHRFCIKTESTALGIVLTSGCATSRHCQQQELPGVSIHCCDSDLCNSATRRPAHSLQRALLLLILARMCL</sequence>
<dbReference type="InterPro" id="IPR045860">
    <property type="entry name" value="Snake_toxin-like_sf"/>
</dbReference>
<dbReference type="Gene3D" id="2.10.60.10">
    <property type="entry name" value="CD59"/>
    <property type="match status" value="1"/>
</dbReference>
<reference evidence="1" key="1">
    <citation type="submission" date="2023-08" db="EMBL/GenBank/DDBJ databases">
        <title>Chromosome-level Genome Assembly of mud carp (Cirrhinus molitorella).</title>
        <authorList>
            <person name="Liu H."/>
        </authorList>
    </citation>
    <scope>NUCLEOTIDE SEQUENCE</scope>
    <source>
        <strain evidence="1">Prfri</strain>
        <tissue evidence="1">Muscle</tissue>
    </source>
</reference>
<organism evidence="1 2">
    <name type="scientific">Cirrhinus molitorella</name>
    <name type="common">mud carp</name>
    <dbReference type="NCBI Taxonomy" id="172907"/>
    <lineage>
        <taxon>Eukaryota</taxon>
        <taxon>Metazoa</taxon>
        <taxon>Chordata</taxon>
        <taxon>Craniata</taxon>
        <taxon>Vertebrata</taxon>
        <taxon>Euteleostomi</taxon>
        <taxon>Actinopterygii</taxon>
        <taxon>Neopterygii</taxon>
        <taxon>Teleostei</taxon>
        <taxon>Ostariophysi</taxon>
        <taxon>Cypriniformes</taxon>
        <taxon>Cyprinidae</taxon>
        <taxon>Labeoninae</taxon>
        <taxon>Labeonini</taxon>
        <taxon>Cirrhinus</taxon>
    </lineage>
</organism>
<evidence type="ECO:0000313" key="1">
    <source>
        <dbReference type="EMBL" id="KAK2911430.1"/>
    </source>
</evidence>
<dbReference type="Proteomes" id="UP001187343">
    <property type="component" value="Unassembled WGS sequence"/>
</dbReference>
<dbReference type="EMBL" id="JAUYZG010000003">
    <property type="protein sequence ID" value="KAK2911430.1"/>
    <property type="molecule type" value="Genomic_DNA"/>
</dbReference>
<comment type="caution">
    <text evidence="1">The sequence shown here is derived from an EMBL/GenBank/DDBJ whole genome shotgun (WGS) entry which is preliminary data.</text>
</comment>
<proteinExistence type="predicted"/>
<dbReference type="AlphaFoldDB" id="A0AA88TVB2"/>
<keyword evidence="2" id="KW-1185">Reference proteome</keyword>
<accession>A0AA88TVB2</accession>
<evidence type="ECO:0000313" key="2">
    <source>
        <dbReference type="Proteomes" id="UP001187343"/>
    </source>
</evidence>
<name>A0AA88TVB2_9TELE</name>
<dbReference type="SUPFAM" id="SSF57302">
    <property type="entry name" value="Snake toxin-like"/>
    <property type="match status" value="1"/>
</dbReference>
<protein>
    <submittedName>
        <fullName evidence="1">Uncharacterized protein</fullName>
    </submittedName>
</protein>
<gene>
    <name evidence="1" type="ORF">Q8A67_003563</name>
</gene>